<comment type="similarity">
    <text evidence="1 5">Belongs to the protein sulfotransferase family.</text>
</comment>
<dbReference type="PANTHER" id="PTHR12788:SF10">
    <property type="entry name" value="PROTEIN-TYROSINE SULFOTRANSFERASE"/>
    <property type="match status" value="1"/>
</dbReference>
<dbReference type="Gene3D" id="3.40.50.300">
    <property type="entry name" value="P-loop containing nucleotide triphosphate hydrolases"/>
    <property type="match status" value="1"/>
</dbReference>
<proteinExistence type="inferred from homology"/>
<evidence type="ECO:0000256" key="2">
    <source>
        <dbReference type="ARBA" id="ARBA00013262"/>
    </source>
</evidence>
<dbReference type="InterPro" id="IPR027417">
    <property type="entry name" value="P-loop_NTPase"/>
</dbReference>
<sequence>MLDYNLQLKQLNNYLLHPAIFIGGSMSSGTSLVRSILDVHPSVKCGPETKFINILLDYLKRIYTKDRESLIFMKAAGIKNQTLDKSIGLAVYYVMLMNVERNVERLCNKETSNRRHIEFFKNVFPYSKFILVIRDGREVAFSLMKRSGGRVTFKRYFGILKEWNYDNLDSYNQCVRAGKDFCMIVRYESLVTAPETEIRKMINFLGVEWNERVLNHEKYVNSDVKMSETEWSRAGTRRYHQFQPKSSQKIQETNNQISKNVLITNRDDLLTKVSLFLTFLSFGFTTWSVKKFIVIDFDLRKKNLIMNKKHILLSYRFLLNDFF</sequence>
<dbReference type="OrthoDB" id="545675at2759"/>
<keyword evidence="7" id="KW-1185">Reference proteome</keyword>
<evidence type="ECO:0000256" key="1">
    <source>
        <dbReference type="ARBA" id="ARBA00009988"/>
    </source>
</evidence>
<gene>
    <name evidence="6" type="ORF">BpHYR1_005161</name>
</gene>
<dbReference type="SUPFAM" id="SSF52540">
    <property type="entry name" value="P-loop containing nucleoside triphosphate hydrolases"/>
    <property type="match status" value="1"/>
</dbReference>
<evidence type="ECO:0000256" key="4">
    <source>
        <dbReference type="ARBA" id="ARBA00048460"/>
    </source>
</evidence>
<accession>A0A3M7R104</accession>
<name>A0A3M7R104_BRAPC</name>
<comment type="caution">
    <text evidence="6">The sequence shown here is derived from an EMBL/GenBank/DDBJ whole genome shotgun (WGS) entry which is preliminary data.</text>
</comment>
<dbReference type="Pfam" id="PF13469">
    <property type="entry name" value="Sulfotransfer_3"/>
    <property type="match status" value="1"/>
</dbReference>
<dbReference type="InterPro" id="IPR026634">
    <property type="entry name" value="TPST-like"/>
</dbReference>
<dbReference type="EC" id="2.8.2.20" evidence="2 5"/>
<evidence type="ECO:0000313" key="6">
    <source>
        <dbReference type="EMBL" id="RNA17233.1"/>
    </source>
</evidence>
<organism evidence="6 7">
    <name type="scientific">Brachionus plicatilis</name>
    <name type="common">Marine rotifer</name>
    <name type="synonym">Brachionus muelleri</name>
    <dbReference type="NCBI Taxonomy" id="10195"/>
    <lineage>
        <taxon>Eukaryota</taxon>
        <taxon>Metazoa</taxon>
        <taxon>Spiralia</taxon>
        <taxon>Gnathifera</taxon>
        <taxon>Rotifera</taxon>
        <taxon>Eurotatoria</taxon>
        <taxon>Monogononta</taxon>
        <taxon>Pseudotrocha</taxon>
        <taxon>Ploima</taxon>
        <taxon>Brachionidae</taxon>
        <taxon>Brachionus</taxon>
    </lineage>
</organism>
<dbReference type="STRING" id="10195.A0A3M7R104"/>
<dbReference type="AlphaFoldDB" id="A0A3M7R104"/>
<reference evidence="6 7" key="1">
    <citation type="journal article" date="2018" name="Sci. Rep.">
        <title>Genomic signatures of local adaptation to the degree of environmental predictability in rotifers.</title>
        <authorList>
            <person name="Franch-Gras L."/>
            <person name="Hahn C."/>
            <person name="Garcia-Roger E.M."/>
            <person name="Carmona M.J."/>
            <person name="Serra M."/>
            <person name="Gomez A."/>
        </authorList>
    </citation>
    <scope>NUCLEOTIDE SEQUENCE [LARGE SCALE GENOMIC DNA]</scope>
    <source>
        <strain evidence="6">HYR1</strain>
    </source>
</reference>
<dbReference type="Proteomes" id="UP000276133">
    <property type="component" value="Unassembled WGS sequence"/>
</dbReference>
<protein>
    <recommendedName>
        <fullName evidence="2 5">Protein-tyrosine sulfotransferase</fullName>
        <ecNumber evidence="2 5">2.8.2.20</ecNumber>
    </recommendedName>
</protein>
<comment type="function">
    <text evidence="5">Catalyzes the O-sulfation of tyrosine residues within acidic motifs of polypeptides, using 3'-phosphoadenylyl sulfate (PAPS) as cosubstrate.</text>
</comment>
<evidence type="ECO:0000313" key="7">
    <source>
        <dbReference type="Proteomes" id="UP000276133"/>
    </source>
</evidence>
<dbReference type="PANTHER" id="PTHR12788">
    <property type="entry name" value="PROTEIN-TYROSINE SULFOTRANSFERASE 2"/>
    <property type="match status" value="1"/>
</dbReference>
<dbReference type="EMBL" id="REGN01004497">
    <property type="protein sequence ID" value="RNA17233.1"/>
    <property type="molecule type" value="Genomic_DNA"/>
</dbReference>
<dbReference type="GO" id="GO:0005794">
    <property type="term" value="C:Golgi apparatus"/>
    <property type="evidence" value="ECO:0007669"/>
    <property type="project" value="TreeGrafter"/>
</dbReference>
<comment type="catalytic activity">
    <reaction evidence="4 5">
        <text>L-tyrosyl-[protein] + 3'-phosphoadenylyl sulfate = O-sulfo-L-tyrosine-[protein] + adenosine 3',5'-bisphosphate + H(+)</text>
        <dbReference type="Rhea" id="RHEA:16801"/>
        <dbReference type="Rhea" id="RHEA-COMP:10136"/>
        <dbReference type="Rhea" id="RHEA-COMP:11688"/>
        <dbReference type="ChEBI" id="CHEBI:15378"/>
        <dbReference type="ChEBI" id="CHEBI:46858"/>
        <dbReference type="ChEBI" id="CHEBI:58339"/>
        <dbReference type="ChEBI" id="CHEBI:58343"/>
        <dbReference type="ChEBI" id="CHEBI:65286"/>
        <dbReference type="EC" id="2.8.2.20"/>
    </reaction>
</comment>
<evidence type="ECO:0000256" key="5">
    <source>
        <dbReference type="RuleBase" id="RU365018"/>
    </source>
</evidence>
<dbReference type="GO" id="GO:0008476">
    <property type="term" value="F:protein-tyrosine sulfotransferase activity"/>
    <property type="evidence" value="ECO:0007669"/>
    <property type="project" value="UniProtKB-EC"/>
</dbReference>
<keyword evidence="3 5" id="KW-0808">Transferase</keyword>
<evidence type="ECO:0000256" key="3">
    <source>
        <dbReference type="ARBA" id="ARBA00022679"/>
    </source>
</evidence>